<dbReference type="SUPFAM" id="SSF52402">
    <property type="entry name" value="Adenine nucleotide alpha hydrolases-like"/>
    <property type="match status" value="1"/>
</dbReference>
<feature type="domain" description="UspA" evidence="3">
    <location>
        <begin position="1"/>
        <end position="144"/>
    </location>
</feature>
<dbReference type="PRINTS" id="PR01438">
    <property type="entry name" value="UNVRSLSTRESS"/>
</dbReference>
<dbReference type="Proteomes" id="UP001303946">
    <property type="component" value="Chromosome"/>
</dbReference>
<dbReference type="PANTHER" id="PTHR46268">
    <property type="entry name" value="STRESS RESPONSE PROTEIN NHAX"/>
    <property type="match status" value="1"/>
</dbReference>
<dbReference type="Pfam" id="PF00582">
    <property type="entry name" value="Usp"/>
    <property type="match status" value="1"/>
</dbReference>
<keyword evidence="2" id="KW-0963">Cytoplasm</keyword>
<accession>A0ABZ0D058</accession>
<dbReference type="RefSeq" id="WP_316703530.1">
    <property type="nucleotide sequence ID" value="NZ_CP136336.1"/>
</dbReference>
<sequence length="147" mass="15736">MYTHILVPLDGSKTAEAGLREALALAHDQGAAVRVLHVLDPSAAAVDMLTAAECSSVLDALHEQGKALLARVSRRARRRGIPCDTVLRERGEEGVAGVILDEAAQWDCDLVVMGTHGRRGLPHMLGSTAQAVLRHTPVPVLLVRSQR</sequence>
<dbReference type="PIRSF" id="PIRSF006276">
    <property type="entry name" value="UspA"/>
    <property type="match status" value="1"/>
</dbReference>
<reference evidence="4 5" key="1">
    <citation type="submission" date="2023-10" db="EMBL/GenBank/DDBJ databases">
        <title>Bacteria for the degradation of biodegradable plastic PBAT(Polybutylene adipate terephthalate).</title>
        <authorList>
            <person name="Weon H.-Y."/>
            <person name="Yeon J."/>
        </authorList>
    </citation>
    <scope>NUCLEOTIDE SEQUENCE [LARGE SCALE GENOMIC DNA]</scope>
    <source>
        <strain evidence="4 5">SBD 7-3</strain>
    </source>
</reference>
<organism evidence="4 5">
    <name type="scientific">Piscinibacter gummiphilus</name>
    <dbReference type="NCBI Taxonomy" id="946333"/>
    <lineage>
        <taxon>Bacteria</taxon>
        <taxon>Pseudomonadati</taxon>
        <taxon>Pseudomonadota</taxon>
        <taxon>Betaproteobacteria</taxon>
        <taxon>Burkholderiales</taxon>
        <taxon>Sphaerotilaceae</taxon>
        <taxon>Piscinibacter</taxon>
    </lineage>
</organism>
<evidence type="ECO:0000256" key="2">
    <source>
        <dbReference type="PIRNR" id="PIRNR006276"/>
    </source>
</evidence>
<keyword evidence="5" id="KW-1185">Reference proteome</keyword>
<comment type="subcellular location">
    <subcellularLocation>
        <location evidence="2">Cytoplasm</location>
    </subcellularLocation>
</comment>
<evidence type="ECO:0000259" key="3">
    <source>
        <dbReference type="Pfam" id="PF00582"/>
    </source>
</evidence>
<gene>
    <name evidence="4" type="ORF">RXV79_11355</name>
</gene>
<dbReference type="PANTHER" id="PTHR46268:SF6">
    <property type="entry name" value="UNIVERSAL STRESS PROTEIN UP12"/>
    <property type="match status" value="1"/>
</dbReference>
<evidence type="ECO:0000256" key="1">
    <source>
        <dbReference type="ARBA" id="ARBA00008791"/>
    </source>
</evidence>
<evidence type="ECO:0000313" key="4">
    <source>
        <dbReference type="EMBL" id="WOB10630.1"/>
    </source>
</evidence>
<dbReference type="InterPro" id="IPR014729">
    <property type="entry name" value="Rossmann-like_a/b/a_fold"/>
</dbReference>
<protein>
    <recommendedName>
        <fullName evidence="2">Universal stress protein</fullName>
    </recommendedName>
</protein>
<evidence type="ECO:0000313" key="5">
    <source>
        <dbReference type="Proteomes" id="UP001303946"/>
    </source>
</evidence>
<dbReference type="InterPro" id="IPR006016">
    <property type="entry name" value="UspA"/>
</dbReference>
<dbReference type="InterPro" id="IPR006015">
    <property type="entry name" value="Universal_stress_UspA"/>
</dbReference>
<dbReference type="Gene3D" id="3.40.50.620">
    <property type="entry name" value="HUPs"/>
    <property type="match status" value="1"/>
</dbReference>
<proteinExistence type="inferred from homology"/>
<name>A0ABZ0D058_9BURK</name>
<comment type="similarity">
    <text evidence="1 2">Belongs to the universal stress protein A family.</text>
</comment>
<dbReference type="CDD" id="cd00293">
    <property type="entry name" value="USP-like"/>
    <property type="match status" value="1"/>
</dbReference>
<dbReference type="EMBL" id="CP136336">
    <property type="protein sequence ID" value="WOB10630.1"/>
    <property type="molecule type" value="Genomic_DNA"/>
</dbReference>